<evidence type="ECO:0000313" key="3">
    <source>
        <dbReference type="Proteomes" id="UP000481153"/>
    </source>
</evidence>
<protein>
    <recommendedName>
        <fullName evidence="4">FYVE-type domain-containing protein</fullName>
    </recommendedName>
</protein>
<sequence length="455" mass="51262">MKQRDVPRRSIDEFMIRRVNSAPNIQAQDRFSRQMSELTGSAPTEYAADVATLPMERLLQDGEMFAAAFLNQCGRMRHVSRRSRNSMRLGRGHERAKNVHCKYDSDTKEFTVHAVMDIQAGLPEVLHLLAGDTDPASMRHGFNVFLWRVFGSSLESATNIRSFSGHGNPDSLDPTGLLTMRKIPRARDSAVAIKQTSFVHSSFLRKCRAEWLLLDYVERRTDSSVVRVFKTVDNLVSYPLDHKGKPKERHTRLLFGFYVEELSFHRGGVCRVTFFGSHAGTKAHHPSHRLLQKLGESLHMMDLAVLRRRLGQHVHPVMPSAATAPFFPDHCVHCSRSSPGIVCRLCGQHVCSNCSSIEQVEATLRNIFELRVCGPCLTRIKARNQSTMPSTPAHVPTPKTAKAPPPLPERTVKTKSKEDLLRQFAAVNDSQRGMFRISEATMEGSCRDLDKLIIE</sequence>
<dbReference type="InterPro" id="IPR011011">
    <property type="entry name" value="Znf_FYVE_PHD"/>
</dbReference>
<comment type="caution">
    <text evidence="2">The sequence shown here is derived from an EMBL/GenBank/DDBJ whole genome shotgun (WGS) entry which is preliminary data.</text>
</comment>
<evidence type="ECO:0000313" key="2">
    <source>
        <dbReference type="EMBL" id="KAF0732029.1"/>
    </source>
</evidence>
<name>A0A6G0WWU0_9STRA</name>
<keyword evidence="3" id="KW-1185">Reference proteome</keyword>
<feature type="region of interest" description="Disordered" evidence="1">
    <location>
        <begin position="385"/>
        <end position="409"/>
    </location>
</feature>
<gene>
    <name evidence="2" type="ORF">Ae201684_010682</name>
</gene>
<dbReference type="VEuPathDB" id="FungiDB:AeMF1_006341"/>
<accession>A0A6G0WWU0</accession>
<proteinExistence type="predicted"/>
<evidence type="ECO:0000256" key="1">
    <source>
        <dbReference type="SAM" id="MobiDB-lite"/>
    </source>
</evidence>
<dbReference type="PANTHER" id="PTHR43102:SF2">
    <property type="entry name" value="GAF DOMAIN-CONTAINING PROTEIN"/>
    <property type="match status" value="1"/>
</dbReference>
<reference evidence="2 3" key="1">
    <citation type="submission" date="2019-07" db="EMBL/GenBank/DDBJ databases">
        <title>Genomics analysis of Aphanomyces spp. identifies a new class of oomycete effector associated with host adaptation.</title>
        <authorList>
            <person name="Gaulin E."/>
        </authorList>
    </citation>
    <scope>NUCLEOTIDE SEQUENCE [LARGE SCALE GENOMIC DNA]</scope>
    <source>
        <strain evidence="2 3">ATCC 201684</strain>
    </source>
</reference>
<dbReference type="PANTHER" id="PTHR43102">
    <property type="entry name" value="SLR1143 PROTEIN"/>
    <property type="match status" value="1"/>
</dbReference>
<dbReference type="Proteomes" id="UP000481153">
    <property type="component" value="Unassembled WGS sequence"/>
</dbReference>
<dbReference type="AlphaFoldDB" id="A0A6G0WWU0"/>
<dbReference type="SUPFAM" id="SSF57903">
    <property type="entry name" value="FYVE/PHD zinc finger"/>
    <property type="match status" value="1"/>
</dbReference>
<feature type="compositionally biased region" description="Low complexity" evidence="1">
    <location>
        <begin position="391"/>
        <end position="402"/>
    </location>
</feature>
<evidence type="ECO:0008006" key="4">
    <source>
        <dbReference type="Google" id="ProtNLM"/>
    </source>
</evidence>
<dbReference type="EMBL" id="VJMJ01000137">
    <property type="protein sequence ID" value="KAF0732029.1"/>
    <property type="molecule type" value="Genomic_DNA"/>
</dbReference>
<organism evidence="2 3">
    <name type="scientific">Aphanomyces euteiches</name>
    <dbReference type="NCBI Taxonomy" id="100861"/>
    <lineage>
        <taxon>Eukaryota</taxon>
        <taxon>Sar</taxon>
        <taxon>Stramenopiles</taxon>
        <taxon>Oomycota</taxon>
        <taxon>Saprolegniomycetes</taxon>
        <taxon>Saprolegniales</taxon>
        <taxon>Verrucalvaceae</taxon>
        <taxon>Aphanomyces</taxon>
    </lineage>
</organism>